<keyword evidence="2 3" id="KW-0378">Hydrolase</keyword>
<dbReference type="UniPathway" id="UPA00074">
    <property type="reaction ID" value="UER00135"/>
</dbReference>
<evidence type="ECO:0000256" key="3">
    <source>
        <dbReference type="HAMAP-Rule" id="MF_00705"/>
    </source>
</evidence>
<evidence type="ECO:0000313" key="7">
    <source>
        <dbReference type="Proteomes" id="UP000619545"/>
    </source>
</evidence>
<organism evidence="6 7">
    <name type="scientific">Methanopyrus kandleri</name>
    <dbReference type="NCBI Taxonomy" id="2320"/>
    <lineage>
        <taxon>Archaea</taxon>
        <taxon>Methanobacteriati</taxon>
        <taxon>Methanobacteriota</taxon>
        <taxon>Methanomada group</taxon>
        <taxon>Methanopyri</taxon>
        <taxon>Methanopyrales</taxon>
        <taxon>Methanopyraceae</taxon>
        <taxon>Methanopyrus</taxon>
    </lineage>
</organism>
<accession>A0A832WB43</accession>
<reference evidence="6" key="1">
    <citation type="journal article" date="2020" name="bioRxiv">
        <title>A rank-normalized archaeal taxonomy based on genome phylogeny resolves widespread incomplete and uneven classifications.</title>
        <authorList>
            <person name="Rinke C."/>
            <person name="Chuvochina M."/>
            <person name="Mussig A.J."/>
            <person name="Chaumeil P.-A."/>
            <person name="Waite D.W."/>
            <person name="Whitman W.B."/>
            <person name="Parks D.H."/>
            <person name="Hugenholtz P."/>
        </authorList>
    </citation>
    <scope>NUCLEOTIDE SEQUENCE</scope>
    <source>
        <strain evidence="6">UBA8853</strain>
    </source>
</reference>
<dbReference type="Pfam" id="PF07826">
    <property type="entry name" value="IMP_cyclohyd"/>
    <property type="match status" value="1"/>
</dbReference>
<dbReference type="GO" id="GO:0006189">
    <property type="term" value="P:'de novo' IMP biosynthetic process"/>
    <property type="evidence" value="ECO:0007669"/>
    <property type="project" value="UniProtKB-UniRule"/>
</dbReference>
<dbReference type="SUPFAM" id="SSF75569">
    <property type="entry name" value="Archaeal IMP cyclohydrolase PurO"/>
    <property type="match status" value="1"/>
</dbReference>
<dbReference type="HAMAP" id="MF_00705">
    <property type="entry name" value="IMP_cyclohydrol"/>
    <property type="match status" value="1"/>
</dbReference>
<dbReference type="GO" id="GO:0003937">
    <property type="term" value="F:IMP cyclohydrolase activity"/>
    <property type="evidence" value="ECO:0007669"/>
    <property type="project" value="UniProtKB-UniRule"/>
</dbReference>
<comment type="caution">
    <text evidence="6">The sequence shown here is derived from an EMBL/GenBank/DDBJ whole genome shotgun (WGS) entry which is preliminary data.</text>
</comment>
<comment type="catalytic activity">
    <reaction evidence="3">
        <text>IMP + H2O = 5-formamido-1-(5-phospho-D-ribosyl)imidazole-4-carboxamide</text>
        <dbReference type="Rhea" id="RHEA:18445"/>
        <dbReference type="ChEBI" id="CHEBI:15377"/>
        <dbReference type="ChEBI" id="CHEBI:58053"/>
        <dbReference type="ChEBI" id="CHEBI:58467"/>
        <dbReference type="EC" id="3.5.4.10"/>
    </reaction>
</comment>
<evidence type="ECO:0000259" key="5">
    <source>
        <dbReference type="Pfam" id="PF07826"/>
    </source>
</evidence>
<feature type="domain" description="Inosine monophosphate cyclohydrolase-like" evidence="5">
    <location>
        <begin position="2"/>
        <end position="191"/>
    </location>
</feature>
<dbReference type="Proteomes" id="UP000619545">
    <property type="component" value="Unassembled WGS sequence"/>
</dbReference>
<dbReference type="EC" id="3.5.4.10" evidence="3 4"/>
<dbReference type="InterPro" id="IPR020600">
    <property type="entry name" value="IMP_cyclohydrolase-like"/>
</dbReference>
<gene>
    <name evidence="3 6" type="primary">purO</name>
    <name evidence="6" type="ORF">HA336_06025</name>
</gene>
<sequence>MYVGRFLLAGKLEDGTPIAVYGVCSRSFSDRRIEVREGAAFVVPEDPSYITENPYVTYTCARIVDEFLVLTNGAQTDPIADKLESGVPPREALVSVTFAMDYEHDEYNTPRISLITDGETFWLGRVAPEEVYFRVMKPKDGEGYLLSVYGEYAEVPSKPNMTLDREDPLECDPVPSFEHYVCSVIARHDGGRWSLEAR</sequence>
<comment type="function">
    <text evidence="3">Catalyzes the cyclization of 5-formylamidoimidazole-4-carboxamide ribonucleotide to IMP.</text>
</comment>
<dbReference type="NCBIfam" id="TIGR01922">
    <property type="entry name" value="purO_arch"/>
    <property type="match status" value="1"/>
</dbReference>
<dbReference type="GeneID" id="1477390"/>
<dbReference type="RefSeq" id="WP_011018459.1">
    <property type="nucleotide sequence ID" value="NZ_DUJS01000004.1"/>
</dbReference>
<dbReference type="NCBIfam" id="NF003167">
    <property type="entry name" value="PRK04151.1"/>
    <property type="match status" value="1"/>
</dbReference>
<evidence type="ECO:0000256" key="4">
    <source>
        <dbReference type="NCBIfam" id="TIGR01922"/>
    </source>
</evidence>
<evidence type="ECO:0000256" key="2">
    <source>
        <dbReference type="ARBA" id="ARBA00022801"/>
    </source>
</evidence>
<keyword evidence="1 3" id="KW-0658">Purine biosynthesis</keyword>
<dbReference type="InterPro" id="IPR010191">
    <property type="entry name" value="IMP_cyclohydrolase"/>
</dbReference>
<dbReference type="AlphaFoldDB" id="A0A832WB43"/>
<dbReference type="EMBL" id="DUJS01000004">
    <property type="protein sequence ID" value="HII70773.1"/>
    <property type="molecule type" value="Genomic_DNA"/>
</dbReference>
<comment type="pathway">
    <text evidence="3">Purine metabolism; IMP biosynthesis via de novo pathway; IMP from 5-formamido-1-(5-phospho-D-ribosyl)imidazole-4-carboxamide: step 1/1.</text>
</comment>
<comment type="similarity">
    <text evidence="3">Belongs to the archaeal IMP cyclohydrolase family.</text>
</comment>
<evidence type="ECO:0000313" key="6">
    <source>
        <dbReference type="EMBL" id="HII70773.1"/>
    </source>
</evidence>
<dbReference type="PIRSF" id="PIRSF004866">
    <property type="entry name" value="IMP_cclhdr_arch"/>
    <property type="match status" value="1"/>
</dbReference>
<name>A0A832WB43_9EURY</name>
<proteinExistence type="inferred from homology"/>
<dbReference type="InterPro" id="IPR036795">
    <property type="entry name" value="IMP_cyclohydrolase-like_sf"/>
</dbReference>
<dbReference type="OMA" id="PYITYNC"/>
<evidence type="ECO:0000256" key="1">
    <source>
        <dbReference type="ARBA" id="ARBA00022755"/>
    </source>
</evidence>
<dbReference type="Gene3D" id="3.60.20.20">
    <property type="entry name" value="Inosine monophosphate cyclohydrolase-like"/>
    <property type="match status" value="1"/>
</dbReference>
<dbReference type="SMR" id="A0A832WB43"/>
<protein>
    <recommendedName>
        <fullName evidence="3 4">IMP cyclohydrolase</fullName>
        <ecNumber evidence="3 4">3.5.4.10</ecNumber>
    </recommendedName>
    <alternativeName>
        <fullName evidence="3">IMP synthase</fullName>
    </alternativeName>
    <alternativeName>
        <fullName evidence="3">Inosinicase</fullName>
    </alternativeName>
</protein>